<dbReference type="Pfam" id="PF00856">
    <property type="entry name" value="SET"/>
    <property type="match status" value="1"/>
</dbReference>
<dbReference type="InterPro" id="IPR046341">
    <property type="entry name" value="SET_dom_sf"/>
</dbReference>
<evidence type="ECO:0000256" key="4">
    <source>
        <dbReference type="ARBA" id="ARBA00022679"/>
    </source>
</evidence>
<dbReference type="Gene3D" id="2.30.280.10">
    <property type="entry name" value="SRA-YDG"/>
    <property type="match status" value="1"/>
</dbReference>
<dbReference type="InterPro" id="IPR036987">
    <property type="entry name" value="SRA-YDG_sf"/>
</dbReference>
<dbReference type="InterPro" id="IPR001214">
    <property type="entry name" value="SET_dom"/>
</dbReference>
<dbReference type="PROSITE" id="PS50868">
    <property type="entry name" value="POST_SET"/>
    <property type="match status" value="1"/>
</dbReference>
<dbReference type="SMART" id="SM00317">
    <property type="entry name" value="SET"/>
    <property type="match status" value="1"/>
</dbReference>
<name>A0A9Q1QSN4_9SOLA</name>
<comment type="caution">
    <text evidence="12">The sequence shown here is derived from an EMBL/GenBank/DDBJ whole genome shotgun (WGS) entry which is preliminary data.</text>
</comment>
<proteinExistence type="predicted"/>
<dbReference type="AlphaFoldDB" id="A0A9Q1QSN4"/>
<feature type="domain" description="Post-SET" evidence="10">
    <location>
        <begin position="404"/>
        <end position="420"/>
    </location>
</feature>
<dbReference type="Pfam" id="PF05033">
    <property type="entry name" value="Pre-SET"/>
    <property type="match status" value="1"/>
</dbReference>
<feature type="domain" description="YDG" evidence="11">
    <location>
        <begin position="17"/>
        <end position="169"/>
    </location>
</feature>
<keyword evidence="3" id="KW-0489">Methyltransferase</keyword>
<organism evidence="12 13">
    <name type="scientific">Anisodus acutangulus</name>
    <dbReference type="NCBI Taxonomy" id="402998"/>
    <lineage>
        <taxon>Eukaryota</taxon>
        <taxon>Viridiplantae</taxon>
        <taxon>Streptophyta</taxon>
        <taxon>Embryophyta</taxon>
        <taxon>Tracheophyta</taxon>
        <taxon>Spermatophyta</taxon>
        <taxon>Magnoliopsida</taxon>
        <taxon>eudicotyledons</taxon>
        <taxon>Gunneridae</taxon>
        <taxon>Pentapetalae</taxon>
        <taxon>asterids</taxon>
        <taxon>lamiids</taxon>
        <taxon>Solanales</taxon>
        <taxon>Solanaceae</taxon>
        <taxon>Solanoideae</taxon>
        <taxon>Hyoscyameae</taxon>
        <taxon>Anisodus</taxon>
    </lineage>
</organism>
<keyword evidence="2" id="KW-0158">Chromosome</keyword>
<evidence type="ECO:0000256" key="1">
    <source>
        <dbReference type="ARBA" id="ARBA00004286"/>
    </source>
</evidence>
<feature type="domain" description="SET" evidence="8">
    <location>
        <begin position="270"/>
        <end position="390"/>
    </location>
</feature>
<dbReference type="GO" id="GO:0003690">
    <property type="term" value="F:double-stranded DNA binding"/>
    <property type="evidence" value="ECO:0007669"/>
    <property type="project" value="TreeGrafter"/>
</dbReference>
<gene>
    <name evidence="12" type="ORF">K7X08_029190</name>
</gene>
<dbReference type="GO" id="GO:0032259">
    <property type="term" value="P:methylation"/>
    <property type="evidence" value="ECO:0007669"/>
    <property type="project" value="UniProtKB-KW"/>
</dbReference>
<dbReference type="SMART" id="SM00468">
    <property type="entry name" value="PreSET"/>
    <property type="match status" value="1"/>
</dbReference>
<protein>
    <submittedName>
        <fullName evidence="12">Uncharacterized protein</fullName>
    </submittedName>
</protein>
<dbReference type="PANTHER" id="PTHR45660">
    <property type="entry name" value="HISTONE-LYSINE N-METHYLTRANSFERASE SETMAR"/>
    <property type="match status" value="1"/>
</dbReference>
<reference evidence="13" key="1">
    <citation type="journal article" date="2023" name="Proc. Natl. Acad. Sci. U.S.A.">
        <title>Genomic and structural basis for evolution of tropane alkaloid biosynthesis.</title>
        <authorList>
            <person name="Wanga Y.-J."/>
            <person name="Taina T."/>
            <person name="Yua J.-Y."/>
            <person name="Lia J."/>
            <person name="Xua B."/>
            <person name="Chenc J."/>
            <person name="D'Auriad J.C."/>
            <person name="Huanga J.-P."/>
            <person name="Huanga S.-X."/>
        </authorList>
    </citation>
    <scope>NUCLEOTIDE SEQUENCE [LARGE SCALE GENOMIC DNA]</scope>
    <source>
        <strain evidence="13">cv. KIB-2019</strain>
    </source>
</reference>
<evidence type="ECO:0000256" key="2">
    <source>
        <dbReference type="ARBA" id="ARBA00022454"/>
    </source>
</evidence>
<dbReference type="SUPFAM" id="SSF88697">
    <property type="entry name" value="PUA domain-like"/>
    <property type="match status" value="1"/>
</dbReference>
<dbReference type="PANTHER" id="PTHR45660:SF46">
    <property type="entry name" value="HISTONE-LYSINE N-METHYLTRANSFERASE, H3 LYSINE-9 SPECIFIC SUVH6"/>
    <property type="match status" value="1"/>
</dbReference>
<dbReference type="PROSITE" id="PS50280">
    <property type="entry name" value="SET"/>
    <property type="match status" value="1"/>
</dbReference>
<dbReference type="InterPro" id="IPR015947">
    <property type="entry name" value="PUA-like_sf"/>
</dbReference>
<dbReference type="OrthoDB" id="5792673at2759"/>
<dbReference type="InterPro" id="IPR003105">
    <property type="entry name" value="SRA_YDG"/>
</dbReference>
<dbReference type="InterPro" id="IPR051357">
    <property type="entry name" value="H3K9_HMTase_SUVAR3-9"/>
</dbReference>
<dbReference type="Pfam" id="PF02182">
    <property type="entry name" value="SAD_SRA"/>
    <property type="match status" value="1"/>
</dbReference>
<evidence type="ECO:0000313" key="12">
    <source>
        <dbReference type="EMBL" id="KAJ8526713.1"/>
    </source>
</evidence>
<dbReference type="SUPFAM" id="SSF82199">
    <property type="entry name" value="SET domain"/>
    <property type="match status" value="1"/>
</dbReference>
<dbReference type="EMBL" id="JAJAGQ010000024">
    <property type="protein sequence ID" value="KAJ8526713.1"/>
    <property type="molecule type" value="Genomic_DNA"/>
</dbReference>
<evidence type="ECO:0000259" key="10">
    <source>
        <dbReference type="PROSITE" id="PS50868"/>
    </source>
</evidence>
<keyword evidence="5" id="KW-0949">S-adenosyl-L-methionine</keyword>
<evidence type="ECO:0000256" key="5">
    <source>
        <dbReference type="ARBA" id="ARBA00022691"/>
    </source>
</evidence>
<evidence type="ECO:0000313" key="13">
    <source>
        <dbReference type="Proteomes" id="UP001152561"/>
    </source>
</evidence>
<dbReference type="SMART" id="SM00466">
    <property type="entry name" value="SRA"/>
    <property type="match status" value="1"/>
</dbReference>
<feature type="domain" description="Pre-SET" evidence="9">
    <location>
        <begin position="239"/>
        <end position="293"/>
    </location>
</feature>
<dbReference type="GO" id="GO:0008270">
    <property type="term" value="F:zinc ion binding"/>
    <property type="evidence" value="ECO:0007669"/>
    <property type="project" value="InterPro"/>
</dbReference>
<dbReference type="GO" id="GO:0042054">
    <property type="term" value="F:histone methyltransferase activity"/>
    <property type="evidence" value="ECO:0007669"/>
    <property type="project" value="InterPro"/>
</dbReference>
<keyword evidence="6 7" id="KW-0539">Nucleus</keyword>
<evidence type="ECO:0000256" key="7">
    <source>
        <dbReference type="PROSITE-ProRule" id="PRU00358"/>
    </source>
</evidence>
<evidence type="ECO:0000256" key="6">
    <source>
        <dbReference type="ARBA" id="ARBA00023242"/>
    </source>
</evidence>
<dbReference type="GO" id="GO:0005694">
    <property type="term" value="C:chromosome"/>
    <property type="evidence" value="ECO:0007669"/>
    <property type="project" value="UniProtKB-SubCell"/>
</dbReference>
<accession>A0A9Q1QSN4</accession>
<evidence type="ECO:0000259" key="11">
    <source>
        <dbReference type="PROSITE" id="PS51015"/>
    </source>
</evidence>
<keyword evidence="13" id="KW-1185">Reference proteome</keyword>
<dbReference type="GO" id="GO:0005634">
    <property type="term" value="C:nucleus"/>
    <property type="evidence" value="ECO:0007669"/>
    <property type="project" value="UniProtKB-SubCell"/>
</dbReference>
<dbReference type="PROSITE" id="PS51015">
    <property type="entry name" value="YDG"/>
    <property type="match status" value="1"/>
</dbReference>
<keyword evidence="4" id="KW-0808">Transferase</keyword>
<dbReference type="InterPro" id="IPR003616">
    <property type="entry name" value="Post-SET_dom"/>
</dbReference>
<dbReference type="PROSITE" id="PS50867">
    <property type="entry name" value="PRE_SET"/>
    <property type="match status" value="1"/>
</dbReference>
<sequence length="420" mass="46440">MIKEKGMEVNTGQQLLGEVPGVEVGDAFQYRVELALVGVHRLYQAGIDFTNNGGMLVATSIVASGAYDDDLGDADELIYSGQGGNVVGKVKIPEDQKLVRGNLVCKNSIAKGNPVRVILGSEEIRASESRGGKAPVVTTYVYGGLYTVENYWTEQGPHGKMVFMFKLVRIPGQPKLTWKEVQSSKKSNVRHVVCVPDITEGKESLPITAVNTIDGEKPPPFKYIKKMMYPVGFRPAPPKGCDCIGRCSDAKRCSCAVKNGGEIPYNRNGAIVEIKPLVYECGPCGFPPSCYNRENFLRTQADRRIGADEYLFDIGQNYSGCTINSLAEERGYTIDAAHYGNIGRFINHSCSPNLYAQNVFYDHEDKKMPDIMFFAADNIPPLKKLSYYYNYSVNQVYDSDGKIKVKRCYCGSSDCTGRMY</sequence>
<dbReference type="InterPro" id="IPR007728">
    <property type="entry name" value="Pre-SET_dom"/>
</dbReference>
<evidence type="ECO:0000256" key="3">
    <source>
        <dbReference type="ARBA" id="ARBA00022603"/>
    </source>
</evidence>
<dbReference type="Proteomes" id="UP001152561">
    <property type="component" value="Unassembled WGS sequence"/>
</dbReference>
<evidence type="ECO:0000259" key="8">
    <source>
        <dbReference type="PROSITE" id="PS50280"/>
    </source>
</evidence>
<dbReference type="Gene3D" id="2.170.270.10">
    <property type="entry name" value="SET domain"/>
    <property type="match status" value="2"/>
</dbReference>
<comment type="subcellular location">
    <subcellularLocation>
        <location evidence="1">Chromosome</location>
    </subcellularLocation>
    <subcellularLocation>
        <location evidence="7">Nucleus</location>
    </subcellularLocation>
</comment>
<evidence type="ECO:0000259" key="9">
    <source>
        <dbReference type="PROSITE" id="PS50867"/>
    </source>
</evidence>